<comment type="caution">
    <text evidence="2">The sequence shown here is derived from an EMBL/GenBank/DDBJ whole genome shotgun (WGS) entry which is preliminary data.</text>
</comment>
<feature type="chain" id="PRO_5035731698" description="Secreted protein" evidence="1">
    <location>
        <begin position="19"/>
        <end position="145"/>
    </location>
</feature>
<feature type="signal peptide" evidence="1">
    <location>
        <begin position="1"/>
        <end position="18"/>
    </location>
</feature>
<evidence type="ECO:0000313" key="2">
    <source>
        <dbReference type="EMBL" id="KAG0571616.1"/>
    </source>
</evidence>
<dbReference type="Proteomes" id="UP000822688">
    <property type="component" value="Chromosome V"/>
</dbReference>
<dbReference type="EMBL" id="CM026426">
    <property type="protein sequence ID" value="KAG0571616.1"/>
    <property type="molecule type" value="Genomic_DNA"/>
</dbReference>
<dbReference type="AlphaFoldDB" id="A0A8T0HLB9"/>
<evidence type="ECO:0000256" key="1">
    <source>
        <dbReference type="SAM" id="SignalP"/>
    </source>
</evidence>
<evidence type="ECO:0008006" key="4">
    <source>
        <dbReference type="Google" id="ProtNLM"/>
    </source>
</evidence>
<keyword evidence="1" id="KW-0732">Signal</keyword>
<protein>
    <recommendedName>
        <fullName evidence="4">Secreted protein</fullName>
    </recommendedName>
</protein>
<evidence type="ECO:0000313" key="3">
    <source>
        <dbReference type="Proteomes" id="UP000822688"/>
    </source>
</evidence>
<organism evidence="2 3">
    <name type="scientific">Ceratodon purpureus</name>
    <name type="common">Fire moss</name>
    <name type="synonym">Dicranum purpureum</name>
    <dbReference type="NCBI Taxonomy" id="3225"/>
    <lineage>
        <taxon>Eukaryota</taxon>
        <taxon>Viridiplantae</taxon>
        <taxon>Streptophyta</taxon>
        <taxon>Embryophyta</taxon>
        <taxon>Bryophyta</taxon>
        <taxon>Bryophytina</taxon>
        <taxon>Bryopsida</taxon>
        <taxon>Dicranidae</taxon>
        <taxon>Pseudoditrichales</taxon>
        <taxon>Ditrichaceae</taxon>
        <taxon>Ceratodon</taxon>
    </lineage>
</organism>
<sequence length="145" mass="16786">MIAHLILHCLLPLRCVVPFHLGVFLSLANYSTGALTIDTHSVTTLWSSEPLNNVSNVFSLRNVLLLYTYIGEEIRNYAVVVRAGKYCYRRVIVFRLSRVVNQLFALMLSCRLRVFTRNTFIRGLKMFYPSSSRCFVRCKWIKTDS</sequence>
<accession>A0A8T0HLB9</accession>
<proteinExistence type="predicted"/>
<reference evidence="2" key="1">
    <citation type="submission" date="2020-06" db="EMBL/GenBank/DDBJ databases">
        <title>WGS assembly of Ceratodon purpureus strain R40.</title>
        <authorList>
            <person name="Carey S.B."/>
            <person name="Jenkins J."/>
            <person name="Shu S."/>
            <person name="Lovell J.T."/>
            <person name="Sreedasyam A."/>
            <person name="Maumus F."/>
            <person name="Tiley G.P."/>
            <person name="Fernandez-Pozo N."/>
            <person name="Barry K."/>
            <person name="Chen C."/>
            <person name="Wang M."/>
            <person name="Lipzen A."/>
            <person name="Daum C."/>
            <person name="Saski C.A."/>
            <person name="Payton A.C."/>
            <person name="Mcbreen J.C."/>
            <person name="Conrad R.E."/>
            <person name="Kollar L.M."/>
            <person name="Olsson S."/>
            <person name="Huttunen S."/>
            <person name="Landis J.B."/>
            <person name="Wickett N.J."/>
            <person name="Johnson M.G."/>
            <person name="Rensing S.A."/>
            <person name="Grimwood J."/>
            <person name="Schmutz J."/>
            <person name="Mcdaniel S.F."/>
        </authorList>
    </citation>
    <scope>NUCLEOTIDE SEQUENCE</scope>
    <source>
        <strain evidence="2">R40</strain>
    </source>
</reference>
<keyword evidence="3" id="KW-1185">Reference proteome</keyword>
<gene>
    <name evidence="2" type="ORF">KC19_VG027500</name>
</gene>
<name>A0A8T0HLB9_CERPU</name>